<dbReference type="InterPro" id="IPR029044">
    <property type="entry name" value="Nucleotide-diphossugar_trans"/>
</dbReference>
<dbReference type="RefSeq" id="WP_255187063.1">
    <property type="nucleotide sequence ID" value="NZ_CP113517.1"/>
</dbReference>
<dbReference type="Pfam" id="PF00535">
    <property type="entry name" value="Glycos_transf_2"/>
    <property type="match status" value="1"/>
</dbReference>
<dbReference type="EMBL" id="CP113517">
    <property type="protein sequence ID" value="WAR46158.1"/>
    <property type="molecule type" value="Genomic_DNA"/>
</dbReference>
<dbReference type="CDD" id="cd00761">
    <property type="entry name" value="Glyco_tranf_GTA_type"/>
    <property type="match status" value="1"/>
</dbReference>
<dbReference type="Gene3D" id="3.90.550.10">
    <property type="entry name" value="Spore Coat Polysaccharide Biosynthesis Protein SpsA, Chain A"/>
    <property type="match status" value="1"/>
</dbReference>
<accession>A0ABY7GNS6</accession>
<dbReference type="InterPro" id="IPR001173">
    <property type="entry name" value="Glyco_trans_2-like"/>
</dbReference>
<dbReference type="EC" id="2.4.-.-" evidence="2"/>
<keyword evidence="2" id="KW-0328">Glycosyltransferase</keyword>
<feature type="domain" description="Glycosyltransferase 2-like" evidence="1">
    <location>
        <begin position="8"/>
        <end position="141"/>
    </location>
</feature>
<evidence type="ECO:0000259" key="1">
    <source>
        <dbReference type="Pfam" id="PF00535"/>
    </source>
</evidence>
<dbReference type="PANTHER" id="PTHR43685:SF2">
    <property type="entry name" value="GLYCOSYLTRANSFERASE 2-LIKE DOMAIN-CONTAINING PROTEIN"/>
    <property type="match status" value="1"/>
</dbReference>
<organism evidence="2 3">
    <name type="scientific">Methylomonas rapida</name>
    <dbReference type="NCBI Taxonomy" id="2963939"/>
    <lineage>
        <taxon>Bacteria</taxon>
        <taxon>Pseudomonadati</taxon>
        <taxon>Pseudomonadota</taxon>
        <taxon>Gammaproteobacteria</taxon>
        <taxon>Methylococcales</taxon>
        <taxon>Methylococcaceae</taxon>
        <taxon>Methylomonas</taxon>
    </lineage>
</organism>
<keyword evidence="3" id="KW-1185">Reference proteome</keyword>
<evidence type="ECO:0000313" key="2">
    <source>
        <dbReference type="EMBL" id="WAR46158.1"/>
    </source>
</evidence>
<evidence type="ECO:0000313" key="3">
    <source>
        <dbReference type="Proteomes" id="UP001162780"/>
    </source>
</evidence>
<protein>
    <submittedName>
        <fullName evidence="2">Glycosyltransferase</fullName>
        <ecNumber evidence="2">2.4.-.-</ecNumber>
    </submittedName>
</protein>
<dbReference type="PANTHER" id="PTHR43685">
    <property type="entry name" value="GLYCOSYLTRANSFERASE"/>
    <property type="match status" value="1"/>
</dbReference>
<dbReference type="SUPFAM" id="SSF53448">
    <property type="entry name" value="Nucleotide-diphospho-sugar transferases"/>
    <property type="match status" value="1"/>
</dbReference>
<name>A0ABY7GNS6_9GAMM</name>
<dbReference type="InterPro" id="IPR050834">
    <property type="entry name" value="Glycosyltransf_2"/>
</dbReference>
<keyword evidence="2" id="KW-0808">Transferase</keyword>
<proteinExistence type="predicted"/>
<dbReference type="GO" id="GO:0016757">
    <property type="term" value="F:glycosyltransferase activity"/>
    <property type="evidence" value="ECO:0007669"/>
    <property type="project" value="UniProtKB-KW"/>
</dbReference>
<gene>
    <name evidence="2" type="ORF">NM686_006475</name>
</gene>
<sequence>MTDMQLNVVICTHNRINLLLNAIKSIYSATIPNQINIRLLVIANACTDNTVIELEKFKQASHVNKCIFLKVESEPRPGKSHALNKALNVINDGFICFIDDDQTVAPDFFESVVNAIVKQPNISIFCGRIFPDWQGDEPSWIFSEDKYRIYPPPIPVFDLGDTPFLIPDECQSLPGGGHTIVKKEVFDRIGGFSESLGPIGHNLVGSEDTDFFYRAVNAGEKIYYSPDIKQLHYVDKNRLKTTYLLLKSFQRNRSFTASRQDKANHAPLYLYKKLLLILCNILVSFDMNRLRFYLMRFFSTLGEIAGYFK</sequence>
<reference evidence="2" key="1">
    <citation type="submission" date="2022-11" db="EMBL/GenBank/DDBJ databases">
        <title>Methylomonas rapida sp. nov., Carotenoid-Producing Obligate Methanotrophs with High Growth Characteristics and Biotechnological Potential.</title>
        <authorList>
            <person name="Tikhonova E.N."/>
            <person name="Suleimanov R.Z."/>
            <person name="Miroshnikov K."/>
            <person name="Oshkin I.Y."/>
            <person name="Belova S.E."/>
            <person name="Danilova O.V."/>
            <person name="Ashikhmin A."/>
            <person name="Konopkin A."/>
            <person name="But S.Y."/>
            <person name="Khmelenina V.N."/>
            <person name="Kuznetsov N."/>
            <person name="Pimenov N.V."/>
            <person name="Dedysh S.N."/>
        </authorList>
    </citation>
    <scope>NUCLEOTIDE SEQUENCE</scope>
    <source>
        <strain evidence="2">MP1</strain>
    </source>
</reference>
<dbReference type="Proteomes" id="UP001162780">
    <property type="component" value="Chromosome"/>
</dbReference>